<protein>
    <submittedName>
        <fullName evidence="1">Uncharacterized protein</fullName>
    </submittedName>
</protein>
<comment type="caution">
    <text evidence="1">The sequence shown here is derived from an EMBL/GenBank/DDBJ whole genome shotgun (WGS) entry which is preliminary data.</text>
</comment>
<keyword evidence="2" id="KW-1185">Reference proteome</keyword>
<evidence type="ECO:0000313" key="2">
    <source>
        <dbReference type="Proteomes" id="UP001064048"/>
    </source>
</evidence>
<sequence length="261" mass="28957">MDHPPESFGYITGIEDLECLPNDCLDIYTDGSKIEGKVGAAATFFRNGGETHRMGMGLARYCTVYQAEMLGILGAITRVQQRKMEGPINILSVSRASLETIGNPNSDNPMAHEIKKLVKERERNGLTTEFFWIEAHVGIPGNERADELARDAALKRSIPGESIEEWQRRYEGAKTGATTRLFFADVGVARKMLASTSMTNAKAQLLTGHSGVRQYLHRFGLAASPYCVCDDESVESIPHVLLTCPRFGRERLDCEQAMVER</sequence>
<gene>
    <name evidence="1" type="ORF">MSG28_012905</name>
</gene>
<dbReference type="EMBL" id="CM046122">
    <property type="protein sequence ID" value="KAI8423909.1"/>
    <property type="molecule type" value="Genomic_DNA"/>
</dbReference>
<dbReference type="Proteomes" id="UP001064048">
    <property type="component" value="Chromosome 22"/>
</dbReference>
<reference evidence="1 2" key="1">
    <citation type="journal article" date="2022" name="Genome Biol. Evol.">
        <title>The Spruce Budworm Genome: Reconstructing the Evolutionary History of Antifreeze Proteins.</title>
        <authorList>
            <person name="Beliveau C."/>
            <person name="Gagne P."/>
            <person name="Picq S."/>
            <person name="Vernygora O."/>
            <person name="Keeling C.I."/>
            <person name="Pinkney K."/>
            <person name="Doucet D."/>
            <person name="Wen F."/>
            <person name="Johnston J.S."/>
            <person name="Maaroufi H."/>
            <person name="Boyle B."/>
            <person name="Laroche J."/>
            <person name="Dewar K."/>
            <person name="Juretic N."/>
            <person name="Blackburn G."/>
            <person name="Nisole A."/>
            <person name="Brunet B."/>
            <person name="Brandao M."/>
            <person name="Lumley L."/>
            <person name="Duan J."/>
            <person name="Quan G."/>
            <person name="Lucarotti C.J."/>
            <person name="Roe A.D."/>
            <person name="Sperling F.A.H."/>
            <person name="Levesque R.C."/>
            <person name="Cusson M."/>
        </authorList>
    </citation>
    <scope>NUCLEOTIDE SEQUENCE [LARGE SCALE GENOMIC DNA]</scope>
    <source>
        <strain evidence="1">Glfc:IPQL:Cfum</strain>
    </source>
</reference>
<name>A0ACC0JII1_CHOFU</name>
<organism evidence="1 2">
    <name type="scientific">Choristoneura fumiferana</name>
    <name type="common">Spruce budworm moth</name>
    <name type="synonym">Archips fumiferana</name>
    <dbReference type="NCBI Taxonomy" id="7141"/>
    <lineage>
        <taxon>Eukaryota</taxon>
        <taxon>Metazoa</taxon>
        <taxon>Ecdysozoa</taxon>
        <taxon>Arthropoda</taxon>
        <taxon>Hexapoda</taxon>
        <taxon>Insecta</taxon>
        <taxon>Pterygota</taxon>
        <taxon>Neoptera</taxon>
        <taxon>Endopterygota</taxon>
        <taxon>Lepidoptera</taxon>
        <taxon>Glossata</taxon>
        <taxon>Ditrysia</taxon>
        <taxon>Tortricoidea</taxon>
        <taxon>Tortricidae</taxon>
        <taxon>Tortricinae</taxon>
        <taxon>Choristoneura</taxon>
    </lineage>
</organism>
<accession>A0ACC0JII1</accession>
<proteinExistence type="predicted"/>
<evidence type="ECO:0000313" key="1">
    <source>
        <dbReference type="EMBL" id="KAI8423909.1"/>
    </source>
</evidence>